<name>A0ABT0YR58_9BURK</name>
<dbReference type="PANTHER" id="PTHR35585">
    <property type="entry name" value="HHE DOMAIN PROTEIN (AFU_ORTHOLOGUE AFUA_4G00730)"/>
    <property type="match status" value="1"/>
</dbReference>
<dbReference type="Proteomes" id="UP001165541">
    <property type="component" value="Unassembled WGS sequence"/>
</dbReference>
<evidence type="ECO:0000313" key="2">
    <source>
        <dbReference type="EMBL" id="MCM5681216.1"/>
    </source>
</evidence>
<dbReference type="Gene3D" id="1.20.120.520">
    <property type="entry name" value="nmb1532 protein domain like"/>
    <property type="match status" value="1"/>
</dbReference>
<feature type="domain" description="Hemerythrin-like" evidence="1">
    <location>
        <begin position="12"/>
        <end position="128"/>
    </location>
</feature>
<sequence length="199" mass="22140">MSTLLNKLSPSATDLIRMDHSQVLDTFHQFRSGLSAAKKEALVNATCVSLEIHAQLEEETFYPALRELANDIAVLEKSFPEHAEMRRLITRLRAMTAVDPDYDTTYFELVRDVLHHVADEETTLLPAAERLMPERLGELGAQMARRRAQLMTSRAGEIMSSTMRSFPESAAVMAAGAVGAGSYLMHQAADWVKGVGRRH</sequence>
<proteinExistence type="predicted"/>
<dbReference type="EMBL" id="JAMKFE010000010">
    <property type="protein sequence ID" value="MCM5681216.1"/>
    <property type="molecule type" value="Genomic_DNA"/>
</dbReference>
<evidence type="ECO:0000313" key="3">
    <source>
        <dbReference type="Proteomes" id="UP001165541"/>
    </source>
</evidence>
<gene>
    <name evidence="2" type="ORF">M8A51_16940</name>
</gene>
<keyword evidence="3" id="KW-1185">Reference proteome</keyword>
<comment type="caution">
    <text evidence="2">The sequence shown here is derived from an EMBL/GenBank/DDBJ whole genome shotgun (WGS) entry which is preliminary data.</text>
</comment>
<dbReference type="Pfam" id="PF01814">
    <property type="entry name" value="Hemerythrin"/>
    <property type="match status" value="1"/>
</dbReference>
<dbReference type="PANTHER" id="PTHR35585:SF1">
    <property type="entry name" value="HHE DOMAIN PROTEIN (AFU_ORTHOLOGUE AFUA_4G00730)"/>
    <property type="match status" value="1"/>
</dbReference>
<reference evidence="2" key="1">
    <citation type="submission" date="2022-05" db="EMBL/GenBank/DDBJ databases">
        <title>Schlegelella sp. nov., isolated from mangrove soil.</title>
        <authorList>
            <person name="Liu Y."/>
            <person name="Ge X."/>
            <person name="Liu W."/>
        </authorList>
    </citation>
    <scope>NUCLEOTIDE SEQUENCE</scope>
    <source>
        <strain evidence="2">S2-27</strain>
    </source>
</reference>
<evidence type="ECO:0000259" key="1">
    <source>
        <dbReference type="Pfam" id="PF01814"/>
    </source>
</evidence>
<protein>
    <submittedName>
        <fullName evidence="2">Hemerythrin domain-containing protein</fullName>
    </submittedName>
</protein>
<accession>A0ABT0YR58</accession>
<dbReference type="InterPro" id="IPR012312">
    <property type="entry name" value="Hemerythrin-like"/>
</dbReference>
<dbReference type="RefSeq" id="WP_251779695.1">
    <property type="nucleotide sequence ID" value="NZ_JAMKFE010000010.1"/>
</dbReference>
<organism evidence="2 3">
    <name type="scientific">Caldimonas mangrovi</name>
    <dbReference type="NCBI Taxonomy" id="2944811"/>
    <lineage>
        <taxon>Bacteria</taxon>
        <taxon>Pseudomonadati</taxon>
        <taxon>Pseudomonadota</taxon>
        <taxon>Betaproteobacteria</taxon>
        <taxon>Burkholderiales</taxon>
        <taxon>Sphaerotilaceae</taxon>
        <taxon>Caldimonas</taxon>
    </lineage>
</organism>